<accession>A0A7W4UEK1</accession>
<comment type="caution">
    <text evidence="1">The sequence shown here is derived from an EMBL/GenBank/DDBJ whole genome shotgun (WGS) entry which is preliminary data.</text>
</comment>
<sequence length="42" mass="4371">MNGWGWLNLTIASHVGQTPAYGAGGSLRFRLTGTASGAIRSH</sequence>
<reference evidence="1 2" key="1">
    <citation type="submission" date="2020-08" db="EMBL/GenBank/DDBJ databases">
        <title>The Agave Microbiome: Exploring the role of microbial communities in plant adaptations to desert environments.</title>
        <authorList>
            <person name="Partida-Martinez L.P."/>
        </authorList>
    </citation>
    <scope>NUCLEOTIDE SEQUENCE [LARGE SCALE GENOMIC DNA]</scope>
    <source>
        <strain evidence="1 2">RAS26</strain>
    </source>
</reference>
<evidence type="ECO:0000313" key="1">
    <source>
        <dbReference type="EMBL" id="MBB2922235.1"/>
    </source>
</evidence>
<gene>
    <name evidence="1" type="ORF">FHR80_001147</name>
</gene>
<dbReference type="EMBL" id="JACHVX010000002">
    <property type="protein sequence ID" value="MBB2922235.1"/>
    <property type="molecule type" value="Genomic_DNA"/>
</dbReference>
<organism evidence="1 2">
    <name type="scientific">Cellulomonas cellasea</name>
    <dbReference type="NCBI Taxonomy" id="43670"/>
    <lineage>
        <taxon>Bacteria</taxon>
        <taxon>Bacillati</taxon>
        <taxon>Actinomycetota</taxon>
        <taxon>Actinomycetes</taxon>
        <taxon>Micrococcales</taxon>
        <taxon>Cellulomonadaceae</taxon>
        <taxon>Cellulomonas</taxon>
    </lineage>
</organism>
<dbReference type="Proteomes" id="UP000518206">
    <property type="component" value="Unassembled WGS sequence"/>
</dbReference>
<reference evidence="1 2" key="2">
    <citation type="submission" date="2020-08" db="EMBL/GenBank/DDBJ databases">
        <authorList>
            <person name="Partida-Martinez L."/>
            <person name="Huntemann M."/>
            <person name="Clum A."/>
            <person name="Wang J."/>
            <person name="Palaniappan K."/>
            <person name="Ritter S."/>
            <person name="Chen I.-M."/>
            <person name="Stamatis D."/>
            <person name="Reddy T."/>
            <person name="O'Malley R."/>
            <person name="Daum C."/>
            <person name="Shapiro N."/>
            <person name="Ivanova N."/>
            <person name="Kyrpides N."/>
            <person name="Woyke T."/>
        </authorList>
    </citation>
    <scope>NUCLEOTIDE SEQUENCE [LARGE SCALE GENOMIC DNA]</scope>
    <source>
        <strain evidence="1 2">RAS26</strain>
    </source>
</reference>
<dbReference type="AlphaFoldDB" id="A0A7W4UEK1"/>
<proteinExistence type="predicted"/>
<protein>
    <submittedName>
        <fullName evidence="1">Uncharacterized protein</fullName>
    </submittedName>
</protein>
<evidence type="ECO:0000313" key="2">
    <source>
        <dbReference type="Proteomes" id="UP000518206"/>
    </source>
</evidence>
<name>A0A7W4UEK1_9CELL</name>